<proteinExistence type="predicted"/>
<evidence type="ECO:0000313" key="1">
    <source>
        <dbReference type="Ensembl" id="ENSGACP00000010561.1"/>
    </source>
</evidence>
<name>G3NYZ0_GASAC</name>
<reference evidence="1" key="2">
    <citation type="submission" date="2024-04" db="UniProtKB">
        <authorList>
            <consortium name="Ensembl"/>
        </authorList>
    </citation>
    <scope>IDENTIFICATION</scope>
</reference>
<dbReference type="Ensembl" id="ENSGACT00000010583.1">
    <property type="protein sequence ID" value="ENSGACP00000010561.1"/>
    <property type="gene ID" value="ENSGACG00000007979.1"/>
</dbReference>
<protein>
    <submittedName>
        <fullName evidence="1">Uncharacterized protein</fullName>
    </submittedName>
</protein>
<sequence>VDTRVAESPRISFQDHSSGAKLPRRDALWTSRRKLLFPPPVAAKRTRAHPMWRTGRQKELTSTAAFSGPFRPTASALCTF</sequence>
<organism evidence="1">
    <name type="scientific">Gasterosteus aculeatus</name>
    <name type="common">Three-spined stickleback</name>
    <dbReference type="NCBI Taxonomy" id="69293"/>
    <lineage>
        <taxon>Eukaryota</taxon>
        <taxon>Metazoa</taxon>
        <taxon>Chordata</taxon>
        <taxon>Craniata</taxon>
        <taxon>Vertebrata</taxon>
        <taxon>Euteleostomi</taxon>
        <taxon>Actinopterygii</taxon>
        <taxon>Neopterygii</taxon>
        <taxon>Teleostei</taxon>
        <taxon>Neoteleostei</taxon>
        <taxon>Acanthomorphata</taxon>
        <taxon>Eupercaria</taxon>
        <taxon>Perciformes</taxon>
        <taxon>Cottioidei</taxon>
        <taxon>Gasterosteales</taxon>
        <taxon>Gasterosteidae</taxon>
        <taxon>Gasterosteus</taxon>
    </lineage>
</organism>
<dbReference type="InParanoid" id="G3NYZ0"/>
<dbReference type="AlphaFoldDB" id="G3NYZ0"/>
<dbReference type="Bgee" id="ENSGACG00000007979">
    <property type="expression patterns" value="Expressed in liver and 13 other cell types or tissues"/>
</dbReference>
<reference evidence="1" key="1">
    <citation type="submission" date="2006-01" db="EMBL/GenBank/DDBJ databases">
        <authorList>
            <person name="Lindblad-Toh K."/>
            <person name="Mauceli E."/>
            <person name="Grabherr M."/>
            <person name="Chang J.L."/>
            <person name="Lander E.S."/>
        </authorList>
    </citation>
    <scope>NUCLEOTIDE SEQUENCE [LARGE SCALE GENOMIC DNA]</scope>
</reference>
<accession>G3NYZ0</accession>